<dbReference type="InterPro" id="IPR001995">
    <property type="entry name" value="Peptidase_A2_cat"/>
</dbReference>
<evidence type="ECO:0000313" key="4">
    <source>
        <dbReference type="Proteomes" id="UP001056708"/>
    </source>
</evidence>
<sequence length="194" mass="20867">MKRTVLLSIAAIAIVGLPERALSQEFEGCFFIDGHGQLINLDNLCPRPSNQGTADSSMPARVAPGERSRAANLVEVPIRRRVAGIPVVEVMFNGRRSYEMLLDTGASGTVITAQMAQELNITPAGTATIDTASERGVQMDIGYVSSMEINGIALRNTPVTIGSEALQLGLLGQDFLSGYDVTIRENSLEFSRRN</sequence>
<evidence type="ECO:0000256" key="1">
    <source>
        <dbReference type="ARBA" id="ARBA00022801"/>
    </source>
</evidence>
<keyword evidence="4" id="KW-1185">Reference proteome</keyword>
<evidence type="ECO:0000313" key="3">
    <source>
        <dbReference type="EMBL" id="USR90163.1"/>
    </source>
</evidence>
<dbReference type="InterPro" id="IPR034122">
    <property type="entry name" value="Retropepsin-like_bacterial"/>
</dbReference>
<dbReference type="Proteomes" id="UP001056708">
    <property type="component" value="Chromosome"/>
</dbReference>
<gene>
    <name evidence="3" type="ORF">NEA10_15100</name>
</gene>
<dbReference type="PROSITE" id="PS50175">
    <property type="entry name" value="ASP_PROT_RETROV"/>
    <property type="match status" value="1"/>
</dbReference>
<evidence type="ECO:0000259" key="2">
    <source>
        <dbReference type="PROSITE" id="PS50175"/>
    </source>
</evidence>
<dbReference type="CDD" id="cd05483">
    <property type="entry name" value="retropepsin_like_bacteria"/>
    <property type="match status" value="1"/>
</dbReference>
<name>A0ABY5ALT3_9CYAN</name>
<dbReference type="Gene3D" id="2.40.70.10">
    <property type="entry name" value="Acid Proteases"/>
    <property type="match status" value="1"/>
</dbReference>
<organism evidence="3 4">
    <name type="scientific">Phormidium yuhuli AB48</name>
    <dbReference type="NCBI Taxonomy" id="2940671"/>
    <lineage>
        <taxon>Bacteria</taxon>
        <taxon>Bacillati</taxon>
        <taxon>Cyanobacteriota</taxon>
        <taxon>Cyanophyceae</taxon>
        <taxon>Oscillatoriophycideae</taxon>
        <taxon>Oscillatoriales</taxon>
        <taxon>Oscillatoriaceae</taxon>
        <taxon>Phormidium</taxon>
        <taxon>Phormidium yuhuli</taxon>
    </lineage>
</organism>
<keyword evidence="1" id="KW-0378">Hydrolase</keyword>
<dbReference type="InterPro" id="IPR021109">
    <property type="entry name" value="Peptidase_aspartic_dom_sf"/>
</dbReference>
<dbReference type="EMBL" id="CP098611">
    <property type="protein sequence ID" value="USR90163.1"/>
    <property type="molecule type" value="Genomic_DNA"/>
</dbReference>
<proteinExistence type="predicted"/>
<dbReference type="RefSeq" id="WP_252661974.1">
    <property type="nucleotide sequence ID" value="NZ_CP098611.1"/>
</dbReference>
<reference evidence="3" key="1">
    <citation type="submission" date="2022-06" db="EMBL/GenBank/DDBJ databases">
        <title>Genome sequence of Phormidium yuhuli AB48 isolated from an industrial photobioreactor environment.</title>
        <authorList>
            <person name="Qiu Y."/>
            <person name="Noonan A.J.C."/>
            <person name="Dofher K."/>
            <person name="Koch M."/>
            <person name="Kieft B."/>
            <person name="Lin X."/>
            <person name="Ziels R.M."/>
            <person name="Hallam S.J."/>
        </authorList>
    </citation>
    <scope>NUCLEOTIDE SEQUENCE</scope>
    <source>
        <strain evidence="3">AB48</strain>
    </source>
</reference>
<protein>
    <submittedName>
        <fullName evidence="3">Retroviral-like aspartic protease family protein</fullName>
    </submittedName>
</protein>
<feature type="domain" description="Peptidase A2" evidence="2">
    <location>
        <begin position="98"/>
        <end position="175"/>
    </location>
</feature>
<dbReference type="Pfam" id="PF13975">
    <property type="entry name" value="gag-asp_proteas"/>
    <property type="match status" value="1"/>
</dbReference>
<dbReference type="SUPFAM" id="SSF50630">
    <property type="entry name" value="Acid proteases"/>
    <property type="match status" value="1"/>
</dbReference>
<accession>A0ABY5ALT3</accession>